<keyword evidence="4" id="KW-0678">Repressor</keyword>
<dbReference type="InterPro" id="IPR041980">
    <property type="entry name" value="KOW_Spt5_6_metazoa"/>
</dbReference>
<dbReference type="Gene3D" id="2.30.30.30">
    <property type="match status" value="3"/>
</dbReference>
<feature type="compositionally biased region" description="Gly residues" evidence="12">
    <location>
        <begin position="735"/>
        <end position="752"/>
    </location>
</feature>
<dbReference type="CDD" id="cd06082">
    <property type="entry name" value="KOW_Spt5_2"/>
    <property type="match status" value="1"/>
</dbReference>
<evidence type="ECO:0000256" key="12">
    <source>
        <dbReference type="SAM" id="MobiDB-lite"/>
    </source>
</evidence>
<evidence type="ECO:0000256" key="11">
    <source>
        <dbReference type="PIRNR" id="PIRNR036945"/>
    </source>
</evidence>
<feature type="domain" description="KOW" evidence="14">
    <location>
        <begin position="528"/>
        <end position="555"/>
    </location>
</feature>
<dbReference type="InterPro" id="IPR039659">
    <property type="entry name" value="SPT5"/>
</dbReference>
<reference evidence="16 17" key="1">
    <citation type="submission" date="2024-08" db="EMBL/GenBank/DDBJ databases">
        <authorList>
            <person name="Cucini C."/>
            <person name="Frati F."/>
        </authorList>
    </citation>
    <scope>NUCLEOTIDE SEQUENCE [LARGE SCALE GENOMIC DNA]</scope>
</reference>
<dbReference type="PANTHER" id="PTHR11125:SF7">
    <property type="entry name" value="TRANSCRIPTION ELONGATION FACTOR SPT5"/>
    <property type="match status" value="1"/>
</dbReference>
<feature type="domain" description="NusG-like N-terminal" evidence="13">
    <location>
        <begin position="219"/>
        <end position="310"/>
    </location>
</feature>
<evidence type="ECO:0000256" key="10">
    <source>
        <dbReference type="ARBA" id="ARBA00023242"/>
    </source>
</evidence>
<feature type="domain" description="KOW" evidence="14">
    <location>
        <begin position="790"/>
        <end position="817"/>
    </location>
</feature>
<evidence type="ECO:0000256" key="1">
    <source>
        <dbReference type="ARBA" id="ARBA00004123"/>
    </source>
</evidence>
<comment type="similarity">
    <text evidence="2 11">Belongs to the SPT5 family.</text>
</comment>
<dbReference type="Pfam" id="PF23284">
    <property type="entry name" value="KOW2_Spt5"/>
    <property type="match status" value="1"/>
</dbReference>
<feature type="domain" description="KOW" evidence="14">
    <location>
        <begin position="476"/>
        <end position="503"/>
    </location>
</feature>
<feature type="region of interest" description="Disordered" evidence="12">
    <location>
        <begin position="857"/>
        <end position="1059"/>
    </location>
</feature>
<dbReference type="InterPro" id="IPR057936">
    <property type="entry name" value="KOWx_Spt5"/>
</dbReference>
<sequence length="1182" mass="129781">MSSDEEEVHQREGSDDEEDEDRINRKRKRDHVVKSKAFIDDDDDDDDDEDDRRSTKSAASSRSKGSRRPSASSNNNKKKKRRSYDDEEEEEEDEDEEDDEEDDEEYSRKRAKKRKSGVGGFILEEAEVDDEVEEEDEWEEGAEQYIHGNEMDEHGPTAREIEGSLRRHSIWDSQKEEELEKYLRQKYADEATAQRHFGDGGEDMSDEITQQTFLPGIKDPSLWMVKCRLGEEKYTVLQLMRKAIAYANNNEPLQIKSVIAPEGIKGYVYIEAFKQTHVKNAIEGISNLKMGLYKQQMVPITEMTDVLRVTKEQTGLKPKQWVRLKRGVFKDDLAQVDYVDLAQNQVHLKLLPRIDYTRMRGAMRSDSDSPNKKGFQKNQQANQRKRRPPAKPFNPDEVRKIGGEITSDGDFLLFESNRYSHKGFLYKTFQLNAILAEGVTPSLAELEKFGEVPVEGVLESGAAVTTPGSKSEVTHNFATGDNVEVCDGELQHLQGKITAIDGNKITVQPKHEDLKDPLDFQAAELKKFFAIGDHVRVIGGKYEGDTGLIVRVDIHCVFLFSDLTMHELKVLPKDLQLCADMASGVDSMGNFQWGDLVQIDPQNVGVIVRLEKELFHVLTQMGKVVEKKPQAIHKKRESKFVVGIDSRGNSIQKRDIVNVVDGVHVPDRQGEIRHIYKNYAFLYSRMCLENGGIFVCKTNHLELAGGGTNTRTDGGSKPGAGYMSPRLSSPMHPSSGGGGGGSGGNAGAGGGPNAASTSTPQNILSGGRSPLGPGRTNVTPGMPTSQRRNRDLIGQTIKITQGHYKGSIGIVKDATDTTARVELHSSCQTISVDCNRIQVIGGAGGKTGNVTTYSRTPGYSAGGSSATPMYRVGDGGRTPMHDGSRTPHYGAGNQTPMQDGSRTPAWDPTVTNTPARDDSEYYDTSYNPATPGYSHTPYTPQTPGGYAASEHSSNYSPYNASPANEARERGSERGSERDRASHRDDPSSPGGYGMLHSVPSPGGYAPSPLNYNSPMTPSGAGRGNPSADVYGHPQTPGAGLDPYSSLGGPSSVASATSSVMHGSMVSHQSHGYNTEWQTTGIEVTIKESHPEPGLRRQNGVIRNVLVGTCAVFLVQEERTVNVQSDQLVAIIPKTGDRVKVIAGELREAFGYLKSVDGSDGVVDIHGDIKFFPLSFLARLVEY</sequence>
<dbReference type="Pfam" id="PF23290">
    <property type="entry name" value="KOW5_SPT5"/>
    <property type="match status" value="1"/>
</dbReference>
<keyword evidence="17" id="KW-1185">Reference proteome</keyword>
<dbReference type="Gene3D" id="3.30.70.940">
    <property type="entry name" value="NusG, N-terminal domain"/>
    <property type="match status" value="1"/>
</dbReference>
<dbReference type="InterPro" id="IPR041973">
    <property type="entry name" value="KOW_Spt5_1"/>
</dbReference>
<evidence type="ECO:0000256" key="4">
    <source>
        <dbReference type="ARBA" id="ARBA00022491"/>
    </source>
</evidence>
<dbReference type="Pfam" id="PF03439">
    <property type="entry name" value="Spt5-NGN"/>
    <property type="match status" value="1"/>
</dbReference>
<feature type="domain" description="KOW" evidence="14">
    <location>
        <begin position="650"/>
        <end position="678"/>
    </location>
</feature>
<dbReference type="InterPro" id="IPR057934">
    <property type="entry name" value="KOW_Spt5_7"/>
</dbReference>
<dbReference type="InterPro" id="IPR006645">
    <property type="entry name" value="NGN-like_dom"/>
</dbReference>
<dbReference type="Pfam" id="PF23288">
    <property type="entry name" value="KOW6_SPT5"/>
    <property type="match status" value="1"/>
</dbReference>
<keyword evidence="7" id="KW-0805">Transcription regulation</keyword>
<dbReference type="InterPro" id="IPR039385">
    <property type="entry name" value="NGN_Euk"/>
</dbReference>
<feature type="compositionally biased region" description="Polar residues" evidence="12">
    <location>
        <begin position="1047"/>
        <end position="1059"/>
    </location>
</feature>
<dbReference type="EMBL" id="CAXLJM020000040">
    <property type="protein sequence ID" value="CAL8108608.1"/>
    <property type="molecule type" value="Genomic_DNA"/>
</dbReference>
<evidence type="ECO:0000259" key="15">
    <source>
        <dbReference type="SMART" id="SM01104"/>
    </source>
</evidence>
<feature type="compositionally biased region" description="Acidic residues" evidence="12">
    <location>
        <begin position="85"/>
        <end position="105"/>
    </location>
</feature>
<feature type="compositionally biased region" description="Polar residues" evidence="12">
    <location>
        <begin position="950"/>
        <end position="962"/>
    </location>
</feature>
<dbReference type="InterPro" id="IPR005100">
    <property type="entry name" value="NGN-domain"/>
</dbReference>
<feature type="region of interest" description="Disordered" evidence="12">
    <location>
        <begin position="1"/>
        <end position="134"/>
    </location>
</feature>
<feature type="domain" description="KOW" evidence="14">
    <location>
        <begin position="1131"/>
        <end position="1158"/>
    </location>
</feature>
<dbReference type="InterPro" id="IPR008991">
    <property type="entry name" value="Translation_prot_SH3-like_sf"/>
</dbReference>
<evidence type="ECO:0000256" key="3">
    <source>
        <dbReference type="ARBA" id="ARBA00020181"/>
    </source>
</evidence>
<feature type="compositionally biased region" description="Acidic residues" evidence="12">
    <location>
        <begin position="124"/>
        <end position="134"/>
    </location>
</feature>
<feature type="compositionally biased region" description="Low complexity" evidence="12">
    <location>
        <begin position="56"/>
        <end position="75"/>
    </location>
</feature>
<dbReference type="Proteomes" id="UP001642540">
    <property type="component" value="Unassembled WGS sequence"/>
</dbReference>
<evidence type="ECO:0000256" key="2">
    <source>
        <dbReference type="ARBA" id="ARBA00006956"/>
    </source>
</evidence>
<dbReference type="CDD" id="cd06083">
    <property type="entry name" value="KOW_Spt5_3"/>
    <property type="match status" value="1"/>
</dbReference>
<dbReference type="Pfam" id="PF23287">
    <property type="entry name" value="KOW7_SPT5"/>
    <property type="match status" value="1"/>
</dbReference>
<keyword evidence="10 11" id="KW-0539">Nucleus</keyword>
<dbReference type="InterPro" id="IPR017071">
    <property type="entry name" value="TF_Spt5_eukaryote"/>
</dbReference>
<dbReference type="Pfam" id="PF00467">
    <property type="entry name" value="KOW"/>
    <property type="match status" value="1"/>
</dbReference>
<evidence type="ECO:0000313" key="16">
    <source>
        <dbReference type="EMBL" id="CAL8108608.1"/>
    </source>
</evidence>
<evidence type="ECO:0000256" key="7">
    <source>
        <dbReference type="ARBA" id="ARBA00023015"/>
    </source>
</evidence>
<dbReference type="CDD" id="cd06081">
    <property type="entry name" value="KOW_Spt5_1"/>
    <property type="match status" value="1"/>
</dbReference>
<dbReference type="InterPro" id="IPR005824">
    <property type="entry name" value="KOW"/>
</dbReference>
<dbReference type="CDD" id="cd09888">
    <property type="entry name" value="NGN_Euk"/>
    <property type="match status" value="1"/>
</dbReference>
<feature type="compositionally biased region" description="Basic and acidic residues" evidence="12">
    <location>
        <begin position="362"/>
        <end position="371"/>
    </location>
</feature>
<keyword evidence="6" id="KW-0677">Repeat</keyword>
<keyword evidence="9 11" id="KW-0804">Transcription</keyword>
<dbReference type="InterPro" id="IPR024945">
    <property type="entry name" value="Spt5_C_dom"/>
</dbReference>
<dbReference type="PANTHER" id="PTHR11125">
    <property type="entry name" value="SUPPRESSOR OF TY 5"/>
    <property type="match status" value="1"/>
</dbReference>
<dbReference type="SUPFAM" id="SSF50104">
    <property type="entry name" value="Translation proteins SH3-like domain"/>
    <property type="match status" value="1"/>
</dbReference>
<dbReference type="Pfam" id="PF11942">
    <property type="entry name" value="Spt5_N"/>
    <property type="match status" value="1"/>
</dbReference>
<dbReference type="InterPro" id="IPR014722">
    <property type="entry name" value="Rib_uL2_dom2"/>
</dbReference>
<dbReference type="Pfam" id="PF23037">
    <property type="entry name" value="KOWx_SPT5"/>
    <property type="match status" value="1"/>
</dbReference>
<keyword evidence="5" id="KW-0597">Phosphoprotein</keyword>
<evidence type="ECO:0000256" key="8">
    <source>
        <dbReference type="ARBA" id="ARBA00023159"/>
    </source>
</evidence>
<feature type="region of interest" description="Disordered" evidence="12">
    <location>
        <begin position="704"/>
        <end position="790"/>
    </location>
</feature>
<organism evidence="16 17">
    <name type="scientific">Orchesella dallaii</name>
    <dbReference type="NCBI Taxonomy" id="48710"/>
    <lineage>
        <taxon>Eukaryota</taxon>
        <taxon>Metazoa</taxon>
        <taxon>Ecdysozoa</taxon>
        <taxon>Arthropoda</taxon>
        <taxon>Hexapoda</taxon>
        <taxon>Collembola</taxon>
        <taxon>Entomobryomorpha</taxon>
        <taxon>Entomobryoidea</taxon>
        <taxon>Orchesellidae</taxon>
        <taxon>Orchesellinae</taxon>
        <taxon>Orchesella</taxon>
    </lineage>
</organism>
<dbReference type="InterPro" id="IPR041978">
    <property type="entry name" value="KOW_Spt5_5"/>
</dbReference>
<evidence type="ECO:0000256" key="5">
    <source>
        <dbReference type="ARBA" id="ARBA00022553"/>
    </source>
</evidence>
<comment type="caution">
    <text evidence="16">The sequence shown here is derived from an EMBL/GenBank/DDBJ whole genome shotgun (WGS) entry which is preliminary data.</text>
</comment>
<feature type="compositionally biased region" description="Basic and acidic residues" evidence="12">
    <location>
        <begin position="965"/>
        <end position="986"/>
    </location>
</feature>
<dbReference type="InterPro" id="IPR041977">
    <property type="entry name" value="KOW_Spt5_4"/>
</dbReference>
<dbReference type="CDD" id="cd06084">
    <property type="entry name" value="KOW_Spt5_4"/>
    <property type="match status" value="1"/>
</dbReference>
<feature type="domain" description="KOW" evidence="14">
    <location>
        <begin position="315"/>
        <end position="342"/>
    </location>
</feature>
<evidence type="ECO:0000256" key="9">
    <source>
        <dbReference type="ARBA" id="ARBA00023163"/>
    </source>
</evidence>
<name>A0ABP1QNI6_9HEXA</name>
<feature type="compositionally biased region" description="Polar residues" evidence="12">
    <location>
        <begin position="892"/>
        <end position="901"/>
    </location>
</feature>
<protein>
    <recommendedName>
        <fullName evidence="3 11">Transcription elongation factor SPT5</fullName>
    </recommendedName>
</protein>
<dbReference type="Pfam" id="PF12815">
    <property type="entry name" value="CTD"/>
    <property type="match status" value="1"/>
</dbReference>
<feature type="region of interest" description="Disordered" evidence="12">
    <location>
        <begin position="362"/>
        <end position="400"/>
    </location>
</feature>
<dbReference type="CDD" id="cd06085">
    <property type="entry name" value="KOW_Spt5_5"/>
    <property type="match status" value="1"/>
</dbReference>
<keyword evidence="8" id="KW-0010">Activator</keyword>
<dbReference type="PIRSF" id="PIRSF036945">
    <property type="entry name" value="Spt5"/>
    <property type="match status" value="1"/>
</dbReference>
<proteinExistence type="inferred from homology"/>
<evidence type="ECO:0000256" key="6">
    <source>
        <dbReference type="ARBA" id="ARBA00022737"/>
    </source>
</evidence>
<comment type="subcellular location">
    <subcellularLocation>
        <location evidence="1 11">Nucleus</location>
    </subcellularLocation>
</comment>
<dbReference type="InterPro" id="IPR036735">
    <property type="entry name" value="NGN_dom_sf"/>
</dbReference>
<evidence type="ECO:0000313" key="17">
    <source>
        <dbReference type="Proteomes" id="UP001642540"/>
    </source>
</evidence>
<accession>A0ABP1QNI6</accession>
<dbReference type="InterPro" id="IPR041976">
    <property type="entry name" value="KOW_Spt5_3"/>
</dbReference>
<dbReference type="Pfam" id="PF23042">
    <property type="entry name" value="KOW1_SPT5"/>
    <property type="match status" value="1"/>
</dbReference>
<feature type="domain" description="Spt5 C-terminal" evidence="15">
    <location>
        <begin position="853"/>
        <end position="962"/>
    </location>
</feature>
<feature type="compositionally biased region" description="Acidic residues" evidence="12">
    <location>
        <begin position="40"/>
        <end position="50"/>
    </location>
</feature>
<dbReference type="SMART" id="SM01104">
    <property type="entry name" value="CTD"/>
    <property type="match status" value="1"/>
</dbReference>
<evidence type="ECO:0000259" key="13">
    <source>
        <dbReference type="SMART" id="SM00738"/>
    </source>
</evidence>
<dbReference type="SMART" id="SM00738">
    <property type="entry name" value="NGN"/>
    <property type="match status" value="1"/>
</dbReference>
<dbReference type="Pfam" id="PF23291">
    <property type="entry name" value="KOW4_SPT5"/>
    <property type="match status" value="1"/>
</dbReference>
<evidence type="ECO:0000259" key="14">
    <source>
        <dbReference type="SMART" id="SM00739"/>
    </source>
</evidence>
<feature type="compositionally biased region" description="Polar residues" evidence="12">
    <location>
        <begin position="857"/>
        <end position="867"/>
    </location>
</feature>
<dbReference type="InterPro" id="IPR022581">
    <property type="entry name" value="Spt5_N"/>
</dbReference>
<gene>
    <name evidence="16" type="ORF">ODALV1_LOCUS13037</name>
</gene>
<dbReference type="InterPro" id="IPR041975">
    <property type="entry name" value="KOW_Spt5_2"/>
</dbReference>
<feature type="compositionally biased region" description="Polar residues" evidence="12">
    <location>
        <begin position="776"/>
        <end position="786"/>
    </location>
</feature>
<dbReference type="SMART" id="SM00739">
    <property type="entry name" value="KOW"/>
    <property type="match status" value="6"/>
</dbReference>